<accession>A0A3B0TYL4</accession>
<evidence type="ECO:0000313" key="3">
    <source>
        <dbReference type="EMBL" id="VAW17249.1"/>
    </source>
</evidence>
<keyword evidence="3" id="KW-0378">Hydrolase</keyword>
<evidence type="ECO:0000259" key="2">
    <source>
        <dbReference type="Pfam" id="PF12146"/>
    </source>
</evidence>
<dbReference type="InterPro" id="IPR022742">
    <property type="entry name" value="Hydrolase_4"/>
</dbReference>
<reference evidence="3" key="1">
    <citation type="submission" date="2018-06" db="EMBL/GenBank/DDBJ databases">
        <authorList>
            <person name="Zhirakovskaya E."/>
        </authorList>
    </citation>
    <scope>NUCLEOTIDE SEQUENCE</scope>
</reference>
<dbReference type="Pfam" id="PF12146">
    <property type="entry name" value="Hydrolase_4"/>
    <property type="match status" value="1"/>
</dbReference>
<dbReference type="SUPFAM" id="SSF53474">
    <property type="entry name" value="alpha/beta-Hydrolases"/>
    <property type="match status" value="1"/>
</dbReference>
<dbReference type="Gene3D" id="3.40.50.1820">
    <property type="entry name" value="alpha/beta hydrolase"/>
    <property type="match status" value="1"/>
</dbReference>
<protein>
    <submittedName>
        <fullName evidence="3">Lysophospholipase L2</fullName>
        <ecNumber evidence="3">3.1.1.5</ecNumber>
    </submittedName>
</protein>
<evidence type="ECO:0000256" key="1">
    <source>
        <dbReference type="SAM" id="MobiDB-lite"/>
    </source>
</evidence>
<dbReference type="PANTHER" id="PTHR11614">
    <property type="entry name" value="PHOSPHOLIPASE-RELATED"/>
    <property type="match status" value="1"/>
</dbReference>
<name>A0A3B0TYL4_9ZZZZ</name>
<feature type="region of interest" description="Disordered" evidence="1">
    <location>
        <begin position="1"/>
        <end position="25"/>
    </location>
</feature>
<feature type="domain" description="Serine aminopeptidase S33" evidence="2">
    <location>
        <begin position="105"/>
        <end position="359"/>
    </location>
</feature>
<dbReference type="InterPro" id="IPR029058">
    <property type="entry name" value="AB_hydrolase_fold"/>
</dbReference>
<proteinExistence type="predicted"/>
<sequence>MVNLASDTSSDEPDATAPPGALRPAVSLAAISGRKPVNETAAGPCNEDSQNRSGVVGDGQLVPTANNPVPPTSVSGYFDGLDLARIRYARWEADEGALSAMGGCGTVCLFTGRAEFIEKYFETVQDLRGRGFDVAIMDWRGQGRSARPLGNPRKGHITTFEQYHGDLVNFMRDVVLPDCRPPFFALAHSMGGAILLAAAARLQPWFKRMVLTAPMLRLAPRWPSTKSMRRLAEVACYGGLDALFIPGGSEKSLETLPFSGNDLTSDQSRFVRNAGILKAAPELGIGSPTFGWVHAAGQAMEALTDPEFPSQVHTPVLMVAAGQDTVVSTRTIDLLGRDLRGGGSLVIDGARHEILMERDRYRELFWAAFDAFVPGSEEMERGLDR</sequence>
<feature type="region of interest" description="Disordered" evidence="1">
    <location>
        <begin position="37"/>
        <end position="69"/>
    </location>
</feature>
<gene>
    <name evidence="3" type="ORF">MNBD_ALPHA09-1258</name>
</gene>
<organism evidence="3">
    <name type="scientific">hydrothermal vent metagenome</name>
    <dbReference type="NCBI Taxonomy" id="652676"/>
    <lineage>
        <taxon>unclassified sequences</taxon>
        <taxon>metagenomes</taxon>
        <taxon>ecological metagenomes</taxon>
    </lineage>
</organism>
<dbReference type="EMBL" id="UOEM01000102">
    <property type="protein sequence ID" value="VAW17249.1"/>
    <property type="molecule type" value="Genomic_DNA"/>
</dbReference>
<dbReference type="InterPro" id="IPR051044">
    <property type="entry name" value="MAG_DAG_Lipase"/>
</dbReference>
<dbReference type="GO" id="GO:0004622">
    <property type="term" value="F:phosphatidylcholine lysophospholipase activity"/>
    <property type="evidence" value="ECO:0007669"/>
    <property type="project" value="UniProtKB-EC"/>
</dbReference>
<dbReference type="EC" id="3.1.1.5" evidence="3"/>
<dbReference type="AlphaFoldDB" id="A0A3B0TYL4"/>